<keyword evidence="9" id="KW-1133">Transmembrane helix</keyword>
<dbReference type="EMBL" id="KV892648">
    <property type="protein sequence ID" value="OON20425.1"/>
    <property type="molecule type" value="Genomic_DNA"/>
</dbReference>
<dbReference type="NCBIfam" id="NF004005">
    <property type="entry name" value="PRK05476.2-3"/>
    <property type="match status" value="1"/>
</dbReference>
<evidence type="ECO:0000313" key="12">
    <source>
        <dbReference type="Proteomes" id="UP000243686"/>
    </source>
</evidence>
<feature type="compositionally biased region" description="Polar residues" evidence="8">
    <location>
        <begin position="121"/>
        <end position="140"/>
    </location>
</feature>
<dbReference type="UniPathway" id="UPA00314">
    <property type="reaction ID" value="UER00076"/>
</dbReference>
<dbReference type="GO" id="GO:0006730">
    <property type="term" value="P:one-carbon metabolic process"/>
    <property type="evidence" value="ECO:0007669"/>
    <property type="project" value="UniProtKB-KW"/>
</dbReference>
<evidence type="ECO:0000256" key="8">
    <source>
        <dbReference type="SAM" id="MobiDB-lite"/>
    </source>
</evidence>
<dbReference type="GO" id="GO:0004013">
    <property type="term" value="F:adenosylhomocysteinase activity"/>
    <property type="evidence" value="ECO:0007669"/>
    <property type="project" value="UniProtKB-EC"/>
</dbReference>
<evidence type="ECO:0000256" key="1">
    <source>
        <dbReference type="ARBA" id="ARBA00007122"/>
    </source>
</evidence>
<keyword evidence="3 6" id="KW-0554">One-carbon metabolism</keyword>
<dbReference type="AlphaFoldDB" id="A0A1S8X158"/>
<dbReference type="InterPro" id="IPR036291">
    <property type="entry name" value="NAD(P)-bd_dom_sf"/>
</dbReference>
<dbReference type="FunFam" id="3.40.50.1480:FF:000009">
    <property type="entry name" value="Adenosylhomocysteinase like 2"/>
    <property type="match status" value="1"/>
</dbReference>
<evidence type="ECO:0000313" key="11">
    <source>
        <dbReference type="EMBL" id="OON20425.1"/>
    </source>
</evidence>
<gene>
    <name evidence="11" type="ORF">X801_03697</name>
</gene>
<dbReference type="PANTHER" id="PTHR23420:SF0">
    <property type="entry name" value="ADENOSYLHOMOCYSTEINASE"/>
    <property type="match status" value="1"/>
</dbReference>
<dbReference type="Proteomes" id="UP000243686">
    <property type="component" value="Unassembled WGS sequence"/>
</dbReference>
<dbReference type="PROSITE" id="PS00739">
    <property type="entry name" value="ADOHCYASE_2"/>
    <property type="match status" value="1"/>
</dbReference>
<keyword evidence="2" id="KW-0963">Cytoplasm</keyword>
<dbReference type="EC" id="3.13.2.1" evidence="6"/>
<feature type="compositionally biased region" description="Basic and acidic residues" evidence="8">
    <location>
        <begin position="191"/>
        <end position="202"/>
    </location>
</feature>
<keyword evidence="9" id="KW-0472">Membrane</keyword>
<comment type="catalytic activity">
    <reaction evidence="6">
        <text>S-adenosyl-L-homocysteine + H2O = L-homocysteine + adenosine</text>
        <dbReference type="Rhea" id="RHEA:21708"/>
        <dbReference type="ChEBI" id="CHEBI:15377"/>
        <dbReference type="ChEBI" id="CHEBI:16335"/>
        <dbReference type="ChEBI" id="CHEBI:57856"/>
        <dbReference type="ChEBI" id="CHEBI:58199"/>
        <dbReference type="EC" id="3.13.2.1"/>
    </reaction>
</comment>
<dbReference type="Gene3D" id="3.40.50.720">
    <property type="entry name" value="NAD(P)-binding Rossmann-like Domain"/>
    <property type="match status" value="1"/>
</dbReference>
<keyword evidence="5 6" id="KW-0520">NAD</keyword>
<dbReference type="CDD" id="cd00401">
    <property type="entry name" value="SAHH"/>
    <property type="match status" value="1"/>
</dbReference>
<keyword evidence="9" id="KW-0812">Transmembrane</keyword>
<dbReference type="FunFam" id="3.40.50.1480:FF:000006">
    <property type="entry name" value="Adenosylhomocysteinase"/>
    <property type="match status" value="1"/>
</dbReference>
<feature type="region of interest" description="Disordered" evidence="8">
    <location>
        <begin position="64"/>
        <end position="208"/>
    </location>
</feature>
<protein>
    <recommendedName>
        <fullName evidence="6">Adenosylhomocysteinase</fullName>
        <ecNumber evidence="6">3.13.2.1</ecNumber>
    </recommendedName>
</protein>
<dbReference type="SMART" id="SM00997">
    <property type="entry name" value="AdoHcyase_NAD"/>
    <property type="match status" value="1"/>
</dbReference>
<comment type="pathway">
    <text evidence="6">Amino-acid biosynthesis; L-homocysteine biosynthesis; L-homocysteine from S-adenosyl-L-homocysteine: step 1/1.</text>
</comment>
<comment type="similarity">
    <text evidence="1 7">Belongs to the adenosylhomocysteinase family.</text>
</comment>
<evidence type="ECO:0000256" key="4">
    <source>
        <dbReference type="ARBA" id="ARBA00022801"/>
    </source>
</evidence>
<sequence length="752" mass="84044">MAGGDCIILIDAAELREFVKNMIPVAENNPQTVTSGFKMRLHGLGGEGKGMEKEKQREQQTVVLIPARGTKSKPWADEEAASGQTGRDEDPQSPTVMSNSSQVTLTEFGGNEAPYVDSSEHGTYTSRLMPTSSQIDSDGASSYKSRDKRRSSVKIDRRVYVQQHTASLSSISTEQDDSSYTGSSSEDEEDSPQRENPRERWLKPASRPTNSRGFNDFCVQKIRRASFGLREIEIAEQEMPALVNLRKRAKDDQPLKGAQILGCTHVTAHTAVLLETLVVLGAQVRWCACNIYSTQNEVAAALAEKGYAIYAWKGESEEDFWWCIDQCIKHDSWLPNVVLDDGGDLTHRLHKEYPDLLSGVRGIVEESVTGVHRLYQYVKAGTLRVPAMNVSDSINKSKFDNYYLCKESVVDALKRTTDMMISGKTVLVCGYGEVGKGVCHALKGIGAFVCITEIDPICALQASMDGYRVVKIEEVIRSVDVVITCTGNKSVVTRAHMDSMKNGCVVCNMGHSNTEIDVRSLQTPDLTWERVRSQVDHVIWMDGKRIVLIAEGRLANLSCSTVPSIVISVSASTQALALIELYNAPPGRYKNDVYLLPKKMDEYVATLHLSLFNARLTELTDDQAKYLGVNKTGPFKPSNYRHWRSSNCTMPHLAVTRMMSIFYRKRWVDEYVATLHLSLFNARLTELTDDQAKYLGVNKTGPFKPSNYRDVHFVIIVQIFVMLSDPFVFLHLFAATNSRDSVDPMRTYVFRL</sequence>
<dbReference type="FunFam" id="3.40.50.720:FF:000035">
    <property type="entry name" value="Adenosylhomocysteinase"/>
    <property type="match status" value="1"/>
</dbReference>
<dbReference type="NCBIfam" id="TIGR00936">
    <property type="entry name" value="ahcY"/>
    <property type="match status" value="1"/>
</dbReference>
<feature type="compositionally biased region" description="Polar residues" evidence="8">
    <location>
        <begin position="162"/>
        <end position="184"/>
    </location>
</feature>
<dbReference type="InterPro" id="IPR042172">
    <property type="entry name" value="Adenosylhomocyst_ase-like_sf"/>
</dbReference>
<name>A0A1S8X158_OPIVI</name>
<dbReference type="Pfam" id="PF05221">
    <property type="entry name" value="AdoHcyase"/>
    <property type="match status" value="2"/>
</dbReference>
<keyword evidence="4 6" id="KW-0378">Hydrolase</keyword>
<evidence type="ECO:0000256" key="5">
    <source>
        <dbReference type="ARBA" id="ARBA00023027"/>
    </source>
</evidence>
<dbReference type="PROSITE" id="PS00738">
    <property type="entry name" value="ADOHCYASE_1"/>
    <property type="match status" value="1"/>
</dbReference>
<comment type="cofactor">
    <cofactor evidence="6">
        <name>NAD(+)</name>
        <dbReference type="ChEBI" id="CHEBI:57540"/>
    </cofactor>
    <text evidence="6">Binds 1 NAD(+) per subunit.</text>
</comment>
<dbReference type="SUPFAM" id="SSF51735">
    <property type="entry name" value="NAD(P)-binding Rossmann-fold domains"/>
    <property type="match status" value="1"/>
</dbReference>
<dbReference type="InterPro" id="IPR015878">
    <property type="entry name" value="Ado_hCys_hydrolase_NAD-bd"/>
</dbReference>
<dbReference type="SUPFAM" id="SSF52283">
    <property type="entry name" value="Formate/glycerate dehydrogenase catalytic domain-like"/>
    <property type="match status" value="2"/>
</dbReference>
<organism evidence="11 12">
    <name type="scientific">Opisthorchis viverrini</name>
    <name type="common">Southeast Asian liver fluke</name>
    <dbReference type="NCBI Taxonomy" id="6198"/>
    <lineage>
        <taxon>Eukaryota</taxon>
        <taxon>Metazoa</taxon>
        <taxon>Spiralia</taxon>
        <taxon>Lophotrochozoa</taxon>
        <taxon>Platyhelminthes</taxon>
        <taxon>Trematoda</taxon>
        <taxon>Digenea</taxon>
        <taxon>Opisthorchiida</taxon>
        <taxon>Opisthorchiata</taxon>
        <taxon>Opisthorchiidae</taxon>
        <taxon>Opisthorchis</taxon>
    </lineage>
</organism>
<reference evidence="11 12" key="1">
    <citation type="submission" date="2015-03" db="EMBL/GenBank/DDBJ databases">
        <title>Draft genome of the nematode, Opisthorchis viverrini.</title>
        <authorList>
            <person name="Mitreva M."/>
        </authorList>
    </citation>
    <scope>NUCLEOTIDE SEQUENCE [LARGE SCALE GENOMIC DNA]</scope>
    <source>
        <strain evidence="11">Khon Kaen</strain>
    </source>
</reference>
<dbReference type="GO" id="GO:0033353">
    <property type="term" value="P:S-adenosylmethionine cycle"/>
    <property type="evidence" value="ECO:0007669"/>
    <property type="project" value="TreeGrafter"/>
</dbReference>
<feature type="transmembrane region" description="Helical" evidence="9">
    <location>
        <begin position="713"/>
        <end position="736"/>
    </location>
</feature>
<feature type="compositionally biased region" description="Polar residues" evidence="8">
    <location>
        <begin position="92"/>
        <end position="105"/>
    </location>
</feature>
<dbReference type="Gene3D" id="3.40.50.1480">
    <property type="entry name" value="Adenosylhomocysteinase-like"/>
    <property type="match status" value="4"/>
</dbReference>
<dbReference type="InterPro" id="IPR020082">
    <property type="entry name" value="S-Ado-L-homoCys_hydrolase_CS"/>
</dbReference>
<feature type="non-terminal residue" evidence="11">
    <location>
        <position position="752"/>
    </location>
</feature>
<dbReference type="InterPro" id="IPR000043">
    <property type="entry name" value="Adenosylhomocysteinase-like"/>
</dbReference>
<dbReference type="Pfam" id="PF00670">
    <property type="entry name" value="AdoHcyase_NAD"/>
    <property type="match status" value="1"/>
</dbReference>
<evidence type="ECO:0000256" key="3">
    <source>
        <dbReference type="ARBA" id="ARBA00022563"/>
    </source>
</evidence>
<accession>A0A1S8X158</accession>
<evidence type="ECO:0000256" key="7">
    <source>
        <dbReference type="RuleBase" id="RU004166"/>
    </source>
</evidence>
<evidence type="ECO:0000256" key="9">
    <source>
        <dbReference type="SAM" id="Phobius"/>
    </source>
</evidence>
<evidence type="ECO:0000256" key="6">
    <source>
        <dbReference type="RuleBase" id="RU000548"/>
    </source>
</evidence>
<evidence type="ECO:0000256" key="2">
    <source>
        <dbReference type="ARBA" id="ARBA00022490"/>
    </source>
</evidence>
<dbReference type="SMART" id="SM00996">
    <property type="entry name" value="AdoHcyase"/>
    <property type="match status" value="1"/>
</dbReference>
<dbReference type="GO" id="GO:0005829">
    <property type="term" value="C:cytosol"/>
    <property type="evidence" value="ECO:0007669"/>
    <property type="project" value="TreeGrafter"/>
</dbReference>
<feature type="domain" description="S-adenosyl-L-homocysteine hydrolase NAD binding" evidence="10">
    <location>
        <begin position="401"/>
        <end position="562"/>
    </location>
</feature>
<evidence type="ECO:0000259" key="10">
    <source>
        <dbReference type="SMART" id="SM00997"/>
    </source>
</evidence>
<keyword evidence="12" id="KW-1185">Reference proteome</keyword>
<proteinExistence type="inferred from homology"/>
<dbReference type="PANTHER" id="PTHR23420">
    <property type="entry name" value="ADENOSYLHOMOCYSTEINASE"/>
    <property type="match status" value="1"/>
</dbReference>